<dbReference type="RefSeq" id="WP_197645864.1">
    <property type="nucleotide sequence ID" value="NZ_JAEACP010000016.1"/>
</dbReference>
<dbReference type="Proteomes" id="UP001595445">
    <property type="component" value="Unassembled WGS sequence"/>
</dbReference>
<evidence type="ECO:0000256" key="2">
    <source>
        <dbReference type="ARBA" id="ARBA00023315"/>
    </source>
</evidence>
<reference evidence="5" key="1">
    <citation type="journal article" date="2019" name="Int. J. Syst. Evol. Microbiol.">
        <title>The Global Catalogue of Microorganisms (GCM) 10K type strain sequencing project: providing services to taxonomists for standard genome sequencing and annotation.</title>
        <authorList>
            <consortium name="The Broad Institute Genomics Platform"/>
            <consortium name="The Broad Institute Genome Sequencing Center for Infectious Disease"/>
            <person name="Wu L."/>
            <person name="Ma J."/>
        </authorList>
    </citation>
    <scope>NUCLEOTIDE SEQUENCE [LARGE SCALE GENOMIC DNA]</scope>
    <source>
        <strain evidence="5">KCTC 62102</strain>
    </source>
</reference>
<dbReference type="GO" id="GO:0016746">
    <property type="term" value="F:acyltransferase activity"/>
    <property type="evidence" value="ECO:0007669"/>
    <property type="project" value="UniProtKB-KW"/>
</dbReference>
<dbReference type="InterPro" id="IPR050832">
    <property type="entry name" value="Bact_Acetyltransf"/>
</dbReference>
<gene>
    <name evidence="4" type="ORF">ACFOD6_12045</name>
</gene>
<evidence type="ECO:0000256" key="1">
    <source>
        <dbReference type="ARBA" id="ARBA00022679"/>
    </source>
</evidence>
<dbReference type="PROSITE" id="PS51186">
    <property type="entry name" value="GNAT"/>
    <property type="match status" value="1"/>
</dbReference>
<accession>A0ABV7DUQ2</accession>
<dbReference type="InterPro" id="IPR000182">
    <property type="entry name" value="GNAT_dom"/>
</dbReference>
<sequence>MIPRRAEPKDAATLAWLNAHLQGWHAEHYPDTFHPHPDPKALTAHFAARLADPAVTAFLAGDPAVGYALCSLQEREASIFSPTIRRLMIDHIAVAPEARRQGHGKALLAAARALARELRVDEILLDTWEGNHEAHAFFRSEGFLPRRMLLRATP</sequence>
<feature type="domain" description="N-acetyltransferase" evidence="3">
    <location>
        <begin position="1"/>
        <end position="154"/>
    </location>
</feature>
<dbReference type="CDD" id="cd04301">
    <property type="entry name" value="NAT_SF"/>
    <property type="match status" value="1"/>
</dbReference>
<dbReference type="InterPro" id="IPR016181">
    <property type="entry name" value="Acyl_CoA_acyltransferase"/>
</dbReference>
<evidence type="ECO:0000313" key="5">
    <source>
        <dbReference type="Proteomes" id="UP001595445"/>
    </source>
</evidence>
<dbReference type="EC" id="2.3.1.-" evidence="4"/>
<evidence type="ECO:0000313" key="4">
    <source>
        <dbReference type="EMBL" id="MFC3086777.1"/>
    </source>
</evidence>
<dbReference type="EMBL" id="JBHRSM010000022">
    <property type="protein sequence ID" value="MFC3086777.1"/>
    <property type="molecule type" value="Genomic_DNA"/>
</dbReference>
<comment type="caution">
    <text evidence="4">The sequence shown here is derived from an EMBL/GenBank/DDBJ whole genome shotgun (WGS) entry which is preliminary data.</text>
</comment>
<dbReference type="Gene3D" id="3.40.630.30">
    <property type="match status" value="1"/>
</dbReference>
<evidence type="ECO:0000259" key="3">
    <source>
        <dbReference type="PROSITE" id="PS51186"/>
    </source>
</evidence>
<proteinExistence type="predicted"/>
<keyword evidence="1 4" id="KW-0808">Transferase</keyword>
<protein>
    <submittedName>
        <fullName evidence="4">GNAT family N-acetyltransferase</fullName>
        <ecNumber evidence="4">2.3.1.-</ecNumber>
    </submittedName>
</protein>
<dbReference type="SUPFAM" id="SSF55729">
    <property type="entry name" value="Acyl-CoA N-acyltransferases (Nat)"/>
    <property type="match status" value="1"/>
</dbReference>
<keyword evidence="5" id="KW-1185">Reference proteome</keyword>
<dbReference type="PANTHER" id="PTHR43877">
    <property type="entry name" value="AMINOALKYLPHOSPHONATE N-ACETYLTRANSFERASE-RELATED-RELATED"/>
    <property type="match status" value="1"/>
</dbReference>
<keyword evidence="2 4" id="KW-0012">Acyltransferase</keyword>
<organism evidence="4 5">
    <name type="scientific">Tabrizicola soli</name>
    <dbReference type="NCBI Taxonomy" id="2185115"/>
    <lineage>
        <taxon>Bacteria</taxon>
        <taxon>Pseudomonadati</taxon>
        <taxon>Pseudomonadota</taxon>
        <taxon>Alphaproteobacteria</taxon>
        <taxon>Rhodobacterales</taxon>
        <taxon>Paracoccaceae</taxon>
        <taxon>Tabrizicola</taxon>
    </lineage>
</organism>
<dbReference type="Pfam" id="PF00583">
    <property type="entry name" value="Acetyltransf_1"/>
    <property type="match status" value="1"/>
</dbReference>
<name>A0ABV7DUQ2_9RHOB</name>